<evidence type="ECO:0008006" key="4">
    <source>
        <dbReference type="Google" id="ProtNLM"/>
    </source>
</evidence>
<keyword evidence="1" id="KW-0812">Transmembrane</keyword>
<feature type="transmembrane region" description="Helical" evidence="1">
    <location>
        <begin position="101"/>
        <end position="127"/>
    </location>
</feature>
<dbReference type="AlphaFoldDB" id="A0A0C2HIN1"/>
<feature type="transmembrane region" description="Helical" evidence="1">
    <location>
        <begin position="170"/>
        <end position="187"/>
    </location>
</feature>
<keyword evidence="3" id="KW-1185">Reference proteome</keyword>
<dbReference type="RefSeq" id="WP_040097989.1">
    <property type="nucleotide sequence ID" value="NZ_JWJD01000002.1"/>
</dbReference>
<name>A0A0C2HIN1_9BACT</name>
<dbReference type="Pfam" id="PF12679">
    <property type="entry name" value="ABC2_membrane_2"/>
    <property type="match status" value="1"/>
</dbReference>
<dbReference type="GO" id="GO:0005886">
    <property type="term" value="C:plasma membrane"/>
    <property type="evidence" value="ECO:0007669"/>
    <property type="project" value="UniProtKB-SubCell"/>
</dbReference>
<dbReference type="Proteomes" id="UP000035068">
    <property type="component" value="Unassembled WGS sequence"/>
</dbReference>
<protein>
    <recommendedName>
        <fullName evidence="4">ABC transporter permease</fullName>
    </recommendedName>
</protein>
<keyword evidence="1" id="KW-1133">Transmembrane helix</keyword>
<feature type="transmembrane region" description="Helical" evidence="1">
    <location>
        <begin position="139"/>
        <end position="163"/>
    </location>
</feature>
<dbReference type="PANTHER" id="PTHR43471">
    <property type="entry name" value="ABC TRANSPORTER PERMEASE"/>
    <property type="match status" value="1"/>
</dbReference>
<sequence>MSSILPLALITYKEGIRNRSVFGILLFSLFIFGLNIAVSGLFLREIGKVTVDVNLSALSFSGLLLVLFVGLNLMTKDIDRKTVQLVLSKPISRPCYILGKYLGLLMFILVSLSVLLGLSCVTIVLLSGLYPDYFGNFSWSIYLVAAAFIFIKLAVLAAALVLFSALSTSSFIALIFTVSTYLAGQAIEEVVLYLESSFRTAEVAPALQTFITTVSYLLPNLAVFDFGREAAHGIAIAPTTVFSSLGYAVSYAGVLLLLAAIAFSRREFN</sequence>
<feature type="transmembrane region" description="Helical" evidence="1">
    <location>
        <begin position="55"/>
        <end position="74"/>
    </location>
</feature>
<feature type="transmembrane region" description="Helical" evidence="1">
    <location>
        <begin position="245"/>
        <end position="263"/>
    </location>
</feature>
<keyword evidence="1" id="KW-0472">Membrane</keyword>
<reference evidence="2 3" key="1">
    <citation type="submission" date="2014-12" db="EMBL/GenBank/DDBJ databases">
        <title>Genomes of Geoalkalibacter ferrihydriticus and Geoalkalibacter subterraneus, two haloalkaliphilic metal-reducing members of the Geobacteraceae.</title>
        <authorList>
            <person name="Badalamenti J.P."/>
            <person name="Torres C.I."/>
            <person name="Krajmalnik-Brown R."/>
            <person name="Bond D.R."/>
        </authorList>
    </citation>
    <scope>NUCLEOTIDE SEQUENCE [LARGE SCALE GENOMIC DNA]</scope>
    <source>
        <strain evidence="2 3">DSM 17813</strain>
    </source>
</reference>
<evidence type="ECO:0000256" key="1">
    <source>
        <dbReference type="SAM" id="Phobius"/>
    </source>
</evidence>
<evidence type="ECO:0000313" key="3">
    <source>
        <dbReference type="Proteomes" id="UP000035068"/>
    </source>
</evidence>
<feature type="transmembrane region" description="Helical" evidence="1">
    <location>
        <begin position="21"/>
        <end position="43"/>
    </location>
</feature>
<gene>
    <name evidence="2" type="ORF">GFER_07390</name>
</gene>
<evidence type="ECO:0000313" key="2">
    <source>
        <dbReference type="EMBL" id="KIH76906.1"/>
    </source>
</evidence>
<dbReference type="GO" id="GO:0140359">
    <property type="term" value="F:ABC-type transporter activity"/>
    <property type="evidence" value="ECO:0007669"/>
    <property type="project" value="InterPro"/>
</dbReference>
<proteinExistence type="predicted"/>
<dbReference type="PANTHER" id="PTHR43471:SF10">
    <property type="entry name" value="SLL1107 PROTEIN"/>
    <property type="match status" value="1"/>
</dbReference>
<comment type="caution">
    <text evidence="2">The sequence shown here is derived from an EMBL/GenBank/DDBJ whole genome shotgun (WGS) entry which is preliminary data.</text>
</comment>
<dbReference type="EMBL" id="JWJD01000002">
    <property type="protein sequence ID" value="KIH76906.1"/>
    <property type="molecule type" value="Genomic_DNA"/>
</dbReference>
<organism evidence="2 3">
    <name type="scientific">Geoalkalibacter ferrihydriticus DSM 17813</name>
    <dbReference type="NCBI Taxonomy" id="1121915"/>
    <lineage>
        <taxon>Bacteria</taxon>
        <taxon>Pseudomonadati</taxon>
        <taxon>Thermodesulfobacteriota</taxon>
        <taxon>Desulfuromonadia</taxon>
        <taxon>Desulfuromonadales</taxon>
        <taxon>Geoalkalibacteraceae</taxon>
        <taxon>Geoalkalibacter</taxon>
    </lineage>
</organism>
<accession>A0A0C2HIN1</accession>